<keyword evidence="1" id="KW-0812">Transmembrane</keyword>
<feature type="transmembrane region" description="Helical" evidence="1">
    <location>
        <begin position="20"/>
        <end position="36"/>
    </location>
</feature>
<evidence type="ECO:0000313" key="2">
    <source>
        <dbReference type="EMBL" id="RYU77179.1"/>
    </source>
</evidence>
<dbReference type="AlphaFoldDB" id="A0A4Q5L7N3"/>
<organism evidence="2 3">
    <name type="scientific">Hymenobacter persicinus</name>
    <dbReference type="NCBI Taxonomy" id="2025506"/>
    <lineage>
        <taxon>Bacteria</taxon>
        <taxon>Pseudomonadati</taxon>
        <taxon>Bacteroidota</taxon>
        <taxon>Cytophagia</taxon>
        <taxon>Cytophagales</taxon>
        <taxon>Hymenobacteraceae</taxon>
        <taxon>Hymenobacter</taxon>
    </lineage>
</organism>
<reference evidence="2 3" key="1">
    <citation type="submission" date="2019-02" db="EMBL/GenBank/DDBJ databases">
        <title>Bacterial novel species isolated from soil.</title>
        <authorList>
            <person name="Jung H.-Y."/>
        </authorList>
    </citation>
    <scope>NUCLEOTIDE SEQUENCE [LARGE SCALE GENOMIC DNA]</scope>
    <source>
        <strain evidence="2 3">1-3-3-3</strain>
    </source>
</reference>
<accession>A0A4Q5L7N3</accession>
<gene>
    <name evidence="2" type="ORF">EWM57_17870</name>
</gene>
<keyword evidence="1" id="KW-0472">Membrane</keyword>
<name>A0A4Q5L7N3_9BACT</name>
<dbReference type="OrthoDB" id="887038at2"/>
<evidence type="ECO:0000256" key="1">
    <source>
        <dbReference type="SAM" id="Phobius"/>
    </source>
</evidence>
<evidence type="ECO:0000313" key="3">
    <source>
        <dbReference type="Proteomes" id="UP000294155"/>
    </source>
</evidence>
<keyword evidence="3" id="KW-1185">Reference proteome</keyword>
<comment type="caution">
    <text evidence="2">The sequence shown here is derived from an EMBL/GenBank/DDBJ whole genome shotgun (WGS) entry which is preliminary data.</text>
</comment>
<protein>
    <submittedName>
        <fullName evidence="2">Uncharacterized protein</fullName>
    </submittedName>
</protein>
<keyword evidence="1" id="KW-1133">Transmembrane helix</keyword>
<proteinExistence type="predicted"/>
<sequence length="171" mass="19113">MSVTRSLHSSALVIHRTHYIHWLYAALLTGLLVWLGHYPAAALIFGLTAAVSLGVTKLELDVPGRQFRLGIHVFGLAFCRWQPLPAAQRVVIRYFSKLTIDNEDGAEQRNVEYIVLLSVPNSTQGVVLFRCPTYKMALRIACYVGAALQVEVVSFNQYKQEAVVQEVLEAE</sequence>
<dbReference type="RefSeq" id="WP_129922568.1">
    <property type="nucleotide sequence ID" value="NZ_SEWE01000050.1"/>
</dbReference>
<dbReference type="Proteomes" id="UP000294155">
    <property type="component" value="Unassembled WGS sequence"/>
</dbReference>
<dbReference type="EMBL" id="SEWE01000050">
    <property type="protein sequence ID" value="RYU77179.1"/>
    <property type="molecule type" value="Genomic_DNA"/>
</dbReference>